<protein>
    <submittedName>
        <fullName evidence="1">Uncharacterized protein</fullName>
    </submittedName>
</protein>
<gene>
    <name evidence="1" type="ORF">AVDCRST_MAG42-361</name>
</gene>
<dbReference type="AlphaFoldDB" id="A0A6J4HCW4"/>
<evidence type="ECO:0000313" key="1">
    <source>
        <dbReference type="EMBL" id="CAA9218003.1"/>
    </source>
</evidence>
<sequence>MLVGTNWSDGPTMLFTLLGGEPTHFEREVLRRLRDSG</sequence>
<accession>A0A6J4HCW4</accession>
<proteinExistence type="predicted"/>
<organism evidence="1">
    <name type="scientific">uncultured Chthoniobacterales bacterium</name>
    <dbReference type="NCBI Taxonomy" id="1836801"/>
    <lineage>
        <taxon>Bacteria</taxon>
        <taxon>Pseudomonadati</taxon>
        <taxon>Verrucomicrobiota</taxon>
        <taxon>Spartobacteria</taxon>
        <taxon>Chthoniobacterales</taxon>
        <taxon>environmental samples</taxon>
    </lineage>
</organism>
<name>A0A6J4HCW4_9BACT</name>
<reference evidence="1" key="1">
    <citation type="submission" date="2020-02" db="EMBL/GenBank/DDBJ databases">
        <authorList>
            <person name="Meier V. D."/>
        </authorList>
    </citation>
    <scope>NUCLEOTIDE SEQUENCE</scope>
    <source>
        <strain evidence="1">AVDCRST_MAG42</strain>
    </source>
</reference>
<dbReference type="EMBL" id="CADCTA010000027">
    <property type="protein sequence ID" value="CAA9218003.1"/>
    <property type="molecule type" value="Genomic_DNA"/>
</dbReference>